<evidence type="ECO:0000313" key="3">
    <source>
        <dbReference type="EMBL" id="KAK3226986.1"/>
    </source>
</evidence>
<dbReference type="PANTHER" id="PTHR47723">
    <property type="entry name" value="OS05G0353850 PROTEIN"/>
    <property type="match status" value="1"/>
</dbReference>
<evidence type="ECO:0000259" key="1">
    <source>
        <dbReference type="Pfam" id="PF13456"/>
    </source>
</evidence>
<proteinExistence type="predicted"/>
<accession>A0AAE0EG02</accession>
<dbReference type="InterPro" id="IPR002156">
    <property type="entry name" value="RNaseH_domain"/>
</dbReference>
<comment type="caution">
    <text evidence="3">The sequence shown here is derived from an EMBL/GenBank/DDBJ whole genome shotgun (WGS) entry which is preliminary data.</text>
</comment>
<dbReference type="PANTHER" id="PTHR47723:SF22">
    <property type="entry name" value="RNASE H TYPE-1 DOMAIN-CONTAINING PROTEIN"/>
    <property type="match status" value="1"/>
</dbReference>
<dbReference type="Pfam" id="PF13966">
    <property type="entry name" value="zf-RVT"/>
    <property type="match status" value="1"/>
</dbReference>
<dbReference type="SUPFAM" id="SSF53098">
    <property type="entry name" value="Ribonuclease H-like"/>
    <property type="match status" value="1"/>
</dbReference>
<reference evidence="3" key="1">
    <citation type="journal article" date="2023" name="Plant J.">
        <title>Genome sequences and population genomics provide insights into the demographic history, inbreeding, and mutation load of two 'living fossil' tree species of Dipteronia.</title>
        <authorList>
            <person name="Feng Y."/>
            <person name="Comes H.P."/>
            <person name="Chen J."/>
            <person name="Zhu S."/>
            <person name="Lu R."/>
            <person name="Zhang X."/>
            <person name="Li P."/>
            <person name="Qiu J."/>
            <person name="Olsen K.M."/>
            <person name="Qiu Y."/>
        </authorList>
    </citation>
    <scope>NUCLEOTIDE SEQUENCE</scope>
    <source>
        <strain evidence="3">NBL</strain>
    </source>
</reference>
<feature type="domain" description="RNase H type-1" evidence="1">
    <location>
        <begin position="253"/>
        <end position="347"/>
    </location>
</feature>
<dbReference type="InterPro" id="IPR053151">
    <property type="entry name" value="RNase_H-like"/>
</dbReference>
<dbReference type="EMBL" id="JANJYJ010000002">
    <property type="protein sequence ID" value="KAK3226986.1"/>
    <property type="molecule type" value="Genomic_DNA"/>
</dbReference>
<dbReference type="Pfam" id="PF13456">
    <property type="entry name" value="RVT_3"/>
    <property type="match status" value="1"/>
</dbReference>
<dbReference type="GO" id="GO:0003676">
    <property type="term" value="F:nucleic acid binding"/>
    <property type="evidence" value="ECO:0007669"/>
    <property type="project" value="InterPro"/>
</dbReference>
<dbReference type="AlphaFoldDB" id="A0AAE0EG02"/>
<dbReference type="InterPro" id="IPR044730">
    <property type="entry name" value="RNase_H-like_dom_plant"/>
</dbReference>
<dbReference type="GO" id="GO:0004523">
    <property type="term" value="F:RNA-DNA hybrid ribonuclease activity"/>
    <property type="evidence" value="ECO:0007669"/>
    <property type="project" value="InterPro"/>
</dbReference>
<dbReference type="InterPro" id="IPR036397">
    <property type="entry name" value="RNaseH_sf"/>
</dbReference>
<dbReference type="InterPro" id="IPR026960">
    <property type="entry name" value="RVT-Znf"/>
</dbReference>
<dbReference type="CDD" id="cd06222">
    <property type="entry name" value="RNase_H_like"/>
    <property type="match status" value="1"/>
</dbReference>
<evidence type="ECO:0000313" key="4">
    <source>
        <dbReference type="Proteomes" id="UP001281410"/>
    </source>
</evidence>
<name>A0AAE0EG02_9ROSI</name>
<organism evidence="3 4">
    <name type="scientific">Dipteronia sinensis</name>
    <dbReference type="NCBI Taxonomy" id="43782"/>
    <lineage>
        <taxon>Eukaryota</taxon>
        <taxon>Viridiplantae</taxon>
        <taxon>Streptophyta</taxon>
        <taxon>Embryophyta</taxon>
        <taxon>Tracheophyta</taxon>
        <taxon>Spermatophyta</taxon>
        <taxon>Magnoliopsida</taxon>
        <taxon>eudicotyledons</taxon>
        <taxon>Gunneridae</taxon>
        <taxon>Pentapetalae</taxon>
        <taxon>rosids</taxon>
        <taxon>malvids</taxon>
        <taxon>Sapindales</taxon>
        <taxon>Sapindaceae</taxon>
        <taxon>Hippocastanoideae</taxon>
        <taxon>Acereae</taxon>
        <taxon>Dipteronia</taxon>
    </lineage>
</organism>
<evidence type="ECO:0008006" key="5">
    <source>
        <dbReference type="Google" id="ProtNLM"/>
    </source>
</evidence>
<keyword evidence="4" id="KW-1185">Reference proteome</keyword>
<gene>
    <name evidence="3" type="ORF">Dsin_006848</name>
</gene>
<dbReference type="InterPro" id="IPR012337">
    <property type="entry name" value="RNaseH-like_sf"/>
</dbReference>
<dbReference type="Gene3D" id="3.30.420.10">
    <property type="entry name" value="Ribonuclease H-like superfamily/Ribonuclease H"/>
    <property type="match status" value="1"/>
</dbReference>
<sequence length="360" mass="40869">MAWNFNPKGDFSVGSLRRCLEGEGTKSVDKSKEIWNNVCPKKVEMFMWQAICGRIMVNDVWLRICGINAASTVCNLCNNGEEFVDHLLLHCFWTEVLWNHGMSWWGVKSCKSKSVKDWLWGWSGLCPEAKYARAWGSLFSTVVWTTWETRNHLIFKGSKADSNQAIDMVKCRIVWWFKHIGRGSSETITSMLNNIKDVCIQSKPKKTGVAWFMATSNARYPEVQCRRVGKRMSWDGRNGWRIAESLWRVLGLFSIHLGVHDSNTAEILAIHKACEMCVANPVFQETEVIIVSDSMVAISWVNGAGFGSLKHVRTIYDVRSMLSLHGNMKIIHNPRASNSFVDMLANMGTNNEGDLMFLGD</sequence>
<dbReference type="Proteomes" id="UP001281410">
    <property type="component" value="Unassembled WGS sequence"/>
</dbReference>
<protein>
    <recommendedName>
        <fullName evidence="5">Reverse transcriptase zinc-binding domain-containing protein</fullName>
    </recommendedName>
</protein>
<feature type="domain" description="Reverse transcriptase zinc-binding" evidence="2">
    <location>
        <begin position="18"/>
        <end position="98"/>
    </location>
</feature>
<evidence type="ECO:0000259" key="2">
    <source>
        <dbReference type="Pfam" id="PF13966"/>
    </source>
</evidence>